<comment type="caution">
    <text evidence="1">The sequence shown here is derived from an EMBL/GenBank/DDBJ whole genome shotgun (WGS) entry which is preliminary data.</text>
</comment>
<proteinExistence type="predicted"/>
<name>A0A9P4PIE6_9PLEO</name>
<evidence type="ECO:0000313" key="2">
    <source>
        <dbReference type="Proteomes" id="UP000799764"/>
    </source>
</evidence>
<accession>A0A9P4PIE6</accession>
<dbReference type="EMBL" id="MU001500">
    <property type="protein sequence ID" value="KAF2444630.1"/>
    <property type="molecule type" value="Genomic_DNA"/>
</dbReference>
<evidence type="ECO:0000313" key="1">
    <source>
        <dbReference type="EMBL" id="KAF2444630.1"/>
    </source>
</evidence>
<dbReference type="PANTHER" id="PTHR38846">
    <property type="entry name" value="C3H1-TYPE DOMAIN-CONTAINING PROTEIN"/>
    <property type="match status" value="1"/>
</dbReference>
<dbReference type="AlphaFoldDB" id="A0A9P4PIE6"/>
<keyword evidence="2" id="KW-1185">Reference proteome</keyword>
<protein>
    <submittedName>
        <fullName evidence="1">Uncharacterized protein</fullName>
    </submittedName>
</protein>
<sequence length="157" mass="17755">MALPAPATSSVSDWFSNFAGFQYEPSSGLRRNFDRLASQRGWGRKLEKKRWTECQTTCFAALYGGDADKNKLEKWQDLCREVHITDPPDSISGCRKALGSRDVLVNLVNLIDHRSIGVPVIRFKNYSSFRAYTTGGCVYPKKKAKEEGFIKALLRML</sequence>
<organism evidence="1 2">
    <name type="scientific">Karstenula rhodostoma CBS 690.94</name>
    <dbReference type="NCBI Taxonomy" id="1392251"/>
    <lineage>
        <taxon>Eukaryota</taxon>
        <taxon>Fungi</taxon>
        <taxon>Dikarya</taxon>
        <taxon>Ascomycota</taxon>
        <taxon>Pezizomycotina</taxon>
        <taxon>Dothideomycetes</taxon>
        <taxon>Pleosporomycetidae</taxon>
        <taxon>Pleosporales</taxon>
        <taxon>Massarineae</taxon>
        <taxon>Didymosphaeriaceae</taxon>
        <taxon>Karstenula</taxon>
    </lineage>
</organism>
<dbReference type="PANTHER" id="PTHR38846:SF1">
    <property type="entry name" value="C3H1-TYPE DOMAIN-CONTAINING PROTEIN"/>
    <property type="match status" value="1"/>
</dbReference>
<reference evidence="1" key="1">
    <citation type="journal article" date="2020" name="Stud. Mycol.">
        <title>101 Dothideomycetes genomes: a test case for predicting lifestyles and emergence of pathogens.</title>
        <authorList>
            <person name="Haridas S."/>
            <person name="Albert R."/>
            <person name="Binder M."/>
            <person name="Bloem J."/>
            <person name="Labutti K."/>
            <person name="Salamov A."/>
            <person name="Andreopoulos B."/>
            <person name="Baker S."/>
            <person name="Barry K."/>
            <person name="Bills G."/>
            <person name="Bluhm B."/>
            <person name="Cannon C."/>
            <person name="Castanera R."/>
            <person name="Culley D."/>
            <person name="Daum C."/>
            <person name="Ezra D."/>
            <person name="Gonzalez J."/>
            <person name="Henrissat B."/>
            <person name="Kuo A."/>
            <person name="Liang C."/>
            <person name="Lipzen A."/>
            <person name="Lutzoni F."/>
            <person name="Magnuson J."/>
            <person name="Mondo S."/>
            <person name="Nolan M."/>
            <person name="Ohm R."/>
            <person name="Pangilinan J."/>
            <person name="Park H.-J."/>
            <person name="Ramirez L."/>
            <person name="Alfaro M."/>
            <person name="Sun H."/>
            <person name="Tritt A."/>
            <person name="Yoshinaga Y."/>
            <person name="Zwiers L.-H."/>
            <person name="Turgeon B."/>
            <person name="Goodwin S."/>
            <person name="Spatafora J."/>
            <person name="Crous P."/>
            <person name="Grigoriev I."/>
        </authorList>
    </citation>
    <scope>NUCLEOTIDE SEQUENCE</scope>
    <source>
        <strain evidence="1">CBS 690.94</strain>
    </source>
</reference>
<dbReference type="OrthoDB" id="6105938at2759"/>
<gene>
    <name evidence="1" type="ORF">P171DRAFT_472669</name>
</gene>
<dbReference type="Proteomes" id="UP000799764">
    <property type="component" value="Unassembled WGS sequence"/>
</dbReference>